<name>A0ABY6Q8W0_9GAMM</name>
<dbReference type="Pfam" id="PF00563">
    <property type="entry name" value="EAL"/>
    <property type="match status" value="1"/>
</dbReference>
<dbReference type="InterPro" id="IPR001633">
    <property type="entry name" value="EAL_dom"/>
</dbReference>
<keyword evidence="1" id="KW-0812">Transmembrane</keyword>
<feature type="domain" description="HAMP" evidence="3">
    <location>
        <begin position="198"/>
        <end position="249"/>
    </location>
</feature>
<evidence type="ECO:0000313" key="6">
    <source>
        <dbReference type="Proteomes" id="UP001317963"/>
    </source>
</evidence>
<evidence type="ECO:0000259" key="2">
    <source>
        <dbReference type="PROSITE" id="PS50883"/>
    </source>
</evidence>
<dbReference type="SMART" id="SM00052">
    <property type="entry name" value="EAL"/>
    <property type="match status" value="1"/>
</dbReference>
<dbReference type="Gene3D" id="6.10.340.10">
    <property type="match status" value="1"/>
</dbReference>
<sequence>MATNDCTVRNRRDSAVMKENTMSLFSRLMRYTLLLLVAVLGFTTVIVSQWTVSSFEDRLIVQAENSVGSLARALSLLDLSGGADLDQSCTLLASIPDTLEFRSIELLDENGAQRCIQVNTPTPPTAPSWFINAIEIDIASAGKSVTQPVQQDWVTWELTGIPYEANAYDELWTLAIKTFWGVLALFAAASITGFWALQRLLDPLREVVVQAKGIGERRFTKIAIPQTTEFADVARSMNELSERIQTMLSNEAALLSEKKASHDVDEVTGLLNRETFIDHFSTLLSRENEQSIGSVALIRLLNLSEMNRDYGRDLIDNLLRDVGDALNQLSEDQCYGSYCSVGRLNGADICAVATNERNAKNLADAMQRRVKGVLVTHNIDSRYTVAATCIDYELGDNTGELLSSMDRALAQSELQAGVPIVPAQRFAQVDPTRANQKFWQDNLANALQDGGLSLAWFPVLRKDESILHLEGMARLSVDKKEFNAGDFMPWVFRLGLGQIFDRAVVSEALKTLPSHKQRLHVNLSADSLKGAEFSLWLAEKLETMSEEVARFGIEISETAIVSAQPSFERLMTVLKPYGCELGIEHMGYRPEIIASLGELGPSYLKIDSLYTQDLRSNEGNKAVVTSLSGVAKSLGIDCIVEGVSKLEDRDAAYDMGVRGASGTAIH</sequence>
<keyword evidence="1" id="KW-1133">Transmembrane helix</keyword>
<dbReference type="PROSITE" id="PS50885">
    <property type="entry name" value="HAMP"/>
    <property type="match status" value="1"/>
</dbReference>
<evidence type="ECO:0000259" key="3">
    <source>
        <dbReference type="PROSITE" id="PS50885"/>
    </source>
</evidence>
<dbReference type="SUPFAM" id="SSF141868">
    <property type="entry name" value="EAL domain-like"/>
    <property type="match status" value="1"/>
</dbReference>
<dbReference type="Gene3D" id="3.20.20.450">
    <property type="entry name" value="EAL domain"/>
    <property type="match status" value="1"/>
</dbReference>
<protein>
    <submittedName>
        <fullName evidence="5">EAL domain-containing protein</fullName>
    </submittedName>
</protein>
<evidence type="ECO:0000259" key="4">
    <source>
        <dbReference type="PROSITE" id="PS50887"/>
    </source>
</evidence>
<evidence type="ECO:0000256" key="1">
    <source>
        <dbReference type="SAM" id="Phobius"/>
    </source>
</evidence>
<organism evidence="5 6">
    <name type="scientific">Candidatus Paraluminiphilus aquimaris</name>
    <dbReference type="NCBI Taxonomy" id="2518994"/>
    <lineage>
        <taxon>Bacteria</taxon>
        <taxon>Pseudomonadati</taxon>
        <taxon>Pseudomonadota</taxon>
        <taxon>Gammaproteobacteria</taxon>
        <taxon>Cellvibrionales</taxon>
        <taxon>Halieaceae</taxon>
        <taxon>Candidatus Paraluminiphilus</taxon>
    </lineage>
</organism>
<evidence type="ECO:0000313" key="5">
    <source>
        <dbReference type="EMBL" id="UZP75504.1"/>
    </source>
</evidence>
<dbReference type="InterPro" id="IPR043128">
    <property type="entry name" value="Rev_trsase/Diguanyl_cyclase"/>
</dbReference>
<feature type="transmembrane region" description="Helical" evidence="1">
    <location>
        <begin position="31"/>
        <end position="52"/>
    </location>
</feature>
<proteinExistence type="predicted"/>
<dbReference type="Pfam" id="PF00990">
    <property type="entry name" value="GGDEF"/>
    <property type="match status" value="1"/>
</dbReference>
<dbReference type="InterPro" id="IPR003660">
    <property type="entry name" value="HAMP_dom"/>
</dbReference>
<dbReference type="InterPro" id="IPR029787">
    <property type="entry name" value="Nucleotide_cyclase"/>
</dbReference>
<feature type="domain" description="EAL" evidence="2">
    <location>
        <begin position="436"/>
        <end position="666"/>
    </location>
</feature>
<dbReference type="InterPro" id="IPR032244">
    <property type="entry name" value="LapD_MoxY_N"/>
</dbReference>
<accession>A0ABY6Q8W0</accession>
<dbReference type="Pfam" id="PF16448">
    <property type="entry name" value="LapD_MoxY_N"/>
    <property type="match status" value="1"/>
</dbReference>
<dbReference type="InterPro" id="IPR050706">
    <property type="entry name" value="Cyclic-di-GMP_PDE-like"/>
</dbReference>
<dbReference type="InterPro" id="IPR000160">
    <property type="entry name" value="GGDEF_dom"/>
</dbReference>
<dbReference type="PANTHER" id="PTHR33121">
    <property type="entry name" value="CYCLIC DI-GMP PHOSPHODIESTERASE PDEF"/>
    <property type="match status" value="1"/>
</dbReference>
<dbReference type="SMART" id="SM00267">
    <property type="entry name" value="GGDEF"/>
    <property type="match status" value="1"/>
</dbReference>
<dbReference type="SUPFAM" id="SSF55073">
    <property type="entry name" value="Nucleotide cyclase"/>
    <property type="match status" value="1"/>
</dbReference>
<gene>
    <name evidence="5" type="ORF">E0F26_12480</name>
</gene>
<dbReference type="PANTHER" id="PTHR33121:SF23">
    <property type="entry name" value="CYCLIC DI-GMP PHOSPHODIESTERASE PDEB"/>
    <property type="match status" value="1"/>
</dbReference>
<dbReference type="EMBL" id="CP036501">
    <property type="protein sequence ID" value="UZP75504.1"/>
    <property type="molecule type" value="Genomic_DNA"/>
</dbReference>
<dbReference type="Gene3D" id="3.30.70.270">
    <property type="match status" value="1"/>
</dbReference>
<dbReference type="CDD" id="cd01948">
    <property type="entry name" value="EAL"/>
    <property type="match status" value="1"/>
</dbReference>
<keyword evidence="1" id="KW-0472">Membrane</keyword>
<dbReference type="PROSITE" id="PS50887">
    <property type="entry name" value="GGDEF"/>
    <property type="match status" value="1"/>
</dbReference>
<keyword evidence="6" id="KW-1185">Reference proteome</keyword>
<reference evidence="5 6" key="1">
    <citation type="submission" date="2019-02" db="EMBL/GenBank/DDBJ databases">
        <title>Halieaceae_genomes.</title>
        <authorList>
            <person name="Li S.-H."/>
        </authorList>
    </citation>
    <scope>NUCLEOTIDE SEQUENCE [LARGE SCALE GENOMIC DNA]</scope>
    <source>
        <strain evidence="5 6">JH123</strain>
    </source>
</reference>
<dbReference type="SMART" id="SM00304">
    <property type="entry name" value="HAMP"/>
    <property type="match status" value="1"/>
</dbReference>
<dbReference type="PROSITE" id="PS50883">
    <property type="entry name" value="EAL"/>
    <property type="match status" value="1"/>
</dbReference>
<dbReference type="InterPro" id="IPR035919">
    <property type="entry name" value="EAL_sf"/>
</dbReference>
<dbReference type="Proteomes" id="UP001317963">
    <property type="component" value="Chromosome"/>
</dbReference>
<feature type="domain" description="GGDEF" evidence="4">
    <location>
        <begin position="291"/>
        <end position="425"/>
    </location>
</feature>